<evidence type="ECO:0000313" key="4">
    <source>
        <dbReference type="EMBL" id="VAW32517.1"/>
    </source>
</evidence>
<evidence type="ECO:0008006" key="5">
    <source>
        <dbReference type="Google" id="ProtNLM"/>
    </source>
</evidence>
<feature type="domain" description="DUF4140" evidence="3">
    <location>
        <begin position="12"/>
        <end position="108"/>
    </location>
</feature>
<name>A0A3B0V3S2_9ZZZZ</name>
<organism evidence="4">
    <name type="scientific">hydrothermal vent metagenome</name>
    <dbReference type="NCBI Taxonomy" id="652676"/>
    <lineage>
        <taxon>unclassified sequences</taxon>
        <taxon>metagenomes</taxon>
        <taxon>ecological metagenomes</taxon>
    </lineage>
</organism>
<feature type="coiled-coil region" evidence="1">
    <location>
        <begin position="153"/>
        <end position="180"/>
    </location>
</feature>
<feature type="coiled-coil region" evidence="1">
    <location>
        <begin position="80"/>
        <end position="107"/>
    </location>
</feature>
<dbReference type="AlphaFoldDB" id="A0A3B0V3S2"/>
<dbReference type="Pfam" id="PF13598">
    <property type="entry name" value="DUF4139"/>
    <property type="match status" value="1"/>
</dbReference>
<sequence length="530" mass="59810">MDVISDIEIKNVTVYPDRARVSGVGSCDLTTGRHRLLIPHLPLTMDTNSIRVRGSGAARVRLLGVEVARQFFEQTPAEAVRKLEDEIEEVQDSLRTLEDEKAGWQAHNTYLDGIRQATAEFAKGLSRGKTTVADQQQVIAFLQEQDSVMRTAVRELEQQQRGLMRRLQKLQQELKQIQTMKPPQQYQAQIELDVLSDGRFQPEVSYVVSKAGWQPLYDIRLLEEDGRFLLEISYLAQITQRSGQAWTQVNLAVSTARPALNQRLPQIQPWFIREYQPPQQRKMAVRTAPAAPMTAKMEVMAAAESFSLEEEPIEAELVSAEVQSEGTAVTFAAPGHTDIPNDGTPHKTVLQQIQLEPKLDYLTIPKFSDAVFRRATVEYDQPGPLLAGSASLFVGDEYIGQTKIKFTVQGDELELLLGVEDRITVERKLAQRDVDKKLLRDIRQLRYGYTVELKNLLKTAAVVVVKDHVPVSRHEQIKVKLETARPQPAEQTDMNLLEWQLTLPSGETKTVAYEYSVEHPRSLKVAGLLD</sequence>
<proteinExistence type="predicted"/>
<dbReference type="InterPro" id="IPR025554">
    <property type="entry name" value="DUF4140"/>
</dbReference>
<dbReference type="InterPro" id="IPR037291">
    <property type="entry name" value="DUF4139"/>
</dbReference>
<reference evidence="4" key="1">
    <citation type="submission" date="2018-06" db="EMBL/GenBank/DDBJ databases">
        <authorList>
            <person name="Zhirakovskaya E."/>
        </authorList>
    </citation>
    <scope>NUCLEOTIDE SEQUENCE</scope>
</reference>
<accession>A0A3B0V3S2</accession>
<evidence type="ECO:0000259" key="2">
    <source>
        <dbReference type="Pfam" id="PF13598"/>
    </source>
</evidence>
<evidence type="ECO:0000259" key="3">
    <source>
        <dbReference type="Pfam" id="PF13600"/>
    </source>
</evidence>
<dbReference type="InterPro" id="IPR011935">
    <property type="entry name" value="CHP02231"/>
</dbReference>
<feature type="domain" description="DUF4139" evidence="2">
    <location>
        <begin position="203"/>
        <end position="521"/>
    </location>
</feature>
<dbReference type="NCBIfam" id="TIGR02231">
    <property type="entry name" value="mucoidy inhibitor MuiA family protein"/>
    <property type="match status" value="1"/>
</dbReference>
<gene>
    <name evidence="4" type="ORF">MNBD_CHLOROFLEXI01-69</name>
</gene>
<dbReference type="EMBL" id="UOEU01000367">
    <property type="protein sequence ID" value="VAW32517.1"/>
    <property type="molecule type" value="Genomic_DNA"/>
</dbReference>
<evidence type="ECO:0000256" key="1">
    <source>
        <dbReference type="SAM" id="Coils"/>
    </source>
</evidence>
<dbReference type="PANTHER" id="PTHR31005">
    <property type="entry name" value="DUF4139 DOMAIN-CONTAINING PROTEIN"/>
    <property type="match status" value="1"/>
</dbReference>
<protein>
    <recommendedName>
        <fullName evidence="5">Aspartate ammonia-lyase</fullName>
    </recommendedName>
</protein>
<dbReference type="Pfam" id="PF13600">
    <property type="entry name" value="DUF4140"/>
    <property type="match status" value="1"/>
</dbReference>
<dbReference type="PANTHER" id="PTHR31005:SF8">
    <property type="entry name" value="DUF4139 DOMAIN-CONTAINING PROTEIN"/>
    <property type="match status" value="1"/>
</dbReference>
<keyword evidence="1" id="KW-0175">Coiled coil</keyword>